<keyword evidence="2" id="KW-1185">Reference proteome</keyword>
<protein>
    <submittedName>
        <fullName evidence="1">Uncharacterized protein</fullName>
    </submittedName>
</protein>
<organism evidence="1 2">
    <name type="scientific">Candidatus Methanoperedens nitratireducens</name>
    <dbReference type="NCBI Taxonomy" id="1392998"/>
    <lineage>
        <taxon>Archaea</taxon>
        <taxon>Methanobacteriati</taxon>
        <taxon>Methanobacteriota</taxon>
        <taxon>Stenosarchaea group</taxon>
        <taxon>Methanomicrobia</taxon>
        <taxon>Methanosarcinales</taxon>
        <taxon>ANME-2 cluster</taxon>
        <taxon>Candidatus Methanoperedentaceae</taxon>
        <taxon>Candidatus Methanoperedens</taxon>
    </lineage>
</organism>
<dbReference type="Proteomes" id="UP000218615">
    <property type="component" value="Unassembled WGS sequence"/>
</dbReference>
<evidence type="ECO:0000313" key="1">
    <source>
        <dbReference type="EMBL" id="SNQ62704.1"/>
    </source>
</evidence>
<evidence type="ECO:0000313" key="2">
    <source>
        <dbReference type="Proteomes" id="UP000218615"/>
    </source>
</evidence>
<accession>A0A284VTS8</accession>
<dbReference type="EMBL" id="FZMP01000232">
    <property type="protein sequence ID" value="SNQ62704.1"/>
    <property type="molecule type" value="Genomic_DNA"/>
</dbReference>
<gene>
    <name evidence="1" type="ORF">MNV_820009</name>
</gene>
<proteinExistence type="predicted"/>
<sequence length="43" mass="4894">MSSFIITDNLIIKTAFKVFKVQCNEKRPDGYPVLPDVQGRPRA</sequence>
<name>A0A284VTS8_9EURY</name>
<dbReference type="AlphaFoldDB" id="A0A284VTS8"/>
<reference evidence="2" key="1">
    <citation type="submission" date="2017-06" db="EMBL/GenBank/DDBJ databases">
        <authorList>
            <person name="Cremers G."/>
        </authorList>
    </citation>
    <scope>NUCLEOTIDE SEQUENCE [LARGE SCALE GENOMIC DNA]</scope>
</reference>